<feature type="domain" description="PH" evidence="8">
    <location>
        <begin position="254"/>
        <end position="350"/>
    </location>
</feature>
<dbReference type="InterPro" id="IPR036770">
    <property type="entry name" value="Ankyrin_rpt-contain_sf"/>
</dbReference>
<dbReference type="FunFam" id="1.10.220.150:FF:000007">
    <property type="entry name" value="Arf-GAP with coiled-coil, ANK repeat and PH domain-containing protein 2"/>
    <property type="match status" value="1"/>
</dbReference>
<evidence type="ECO:0008006" key="12">
    <source>
        <dbReference type="Google" id="ProtNLM"/>
    </source>
</evidence>
<evidence type="ECO:0000256" key="4">
    <source>
        <dbReference type="ARBA" id="ARBA00022833"/>
    </source>
</evidence>
<dbReference type="FunFam" id="1.20.1270.60:FF:000025">
    <property type="entry name" value="arf-GAP with coiled-coil, ANK repeat and PH domain-containing protein 2"/>
    <property type="match status" value="1"/>
</dbReference>
<dbReference type="SUPFAM" id="SSF103657">
    <property type="entry name" value="BAR/IMD domain-like"/>
    <property type="match status" value="1"/>
</dbReference>
<evidence type="ECO:0000256" key="6">
    <source>
        <dbReference type="PROSITE-ProRule" id="PRU00023"/>
    </source>
</evidence>
<feature type="domain" description="Arf-GAP" evidence="9">
    <location>
        <begin position="378"/>
        <end position="499"/>
    </location>
</feature>
<organism evidence="10 11">
    <name type="scientific">Nezara viridula</name>
    <name type="common">Southern green stink bug</name>
    <name type="synonym">Cimex viridulus</name>
    <dbReference type="NCBI Taxonomy" id="85310"/>
    <lineage>
        <taxon>Eukaryota</taxon>
        <taxon>Metazoa</taxon>
        <taxon>Ecdysozoa</taxon>
        <taxon>Arthropoda</taxon>
        <taxon>Hexapoda</taxon>
        <taxon>Insecta</taxon>
        <taxon>Pterygota</taxon>
        <taxon>Neoptera</taxon>
        <taxon>Paraneoptera</taxon>
        <taxon>Hemiptera</taxon>
        <taxon>Heteroptera</taxon>
        <taxon>Panheteroptera</taxon>
        <taxon>Pentatomomorpha</taxon>
        <taxon>Pentatomoidea</taxon>
        <taxon>Pentatomidae</taxon>
        <taxon>Pentatominae</taxon>
        <taxon>Nezara</taxon>
    </lineage>
</organism>
<dbReference type="GO" id="GO:0005737">
    <property type="term" value="C:cytoplasm"/>
    <property type="evidence" value="ECO:0007669"/>
    <property type="project" value="InterPro"/>
</dbReference>
<proteinExistence type="predicted"/>
<dbReference type="PROSITE" id="PS50297">
    <property type="entry name" value="ANK_REP_REGION"/>
    <property type="match status" value="2"/>
</dbReference>
<dbReference type="CDD" id="cd08835">
    <property type="entry name" value="ArfGap_ACAP"/>
    <property type="match status" value="1"/>
</dbReference>
<dbReference type="FunFam" id="2.30.29.30:FF:000026">
    <property type="entry name" value="Arf-GAP with coiled-coil, ANK repeat and PH domain-containing protein 2"/>
    <property type="match status" value="1"/>
</dbReference>
<dbReference type="Gene3D" id="1.10.220.150">
    <property type="entry name" value="Arf GTPase activating protein"/>
    <property type="match status" value="1"/>
</dbReference>
<dbReference type="PROSITE" id="PS50088">
    <property type="entry name" value="ANK_REPEAT"/>
    <property type="match status" value="2"/>
</dbReference>
<evidence type="ECO:0000256" key="7">
    <source>
        <dbReference type="PROSITE-ProRule" id="PRU00288"/>
    </source>
</evidence>
<evidence type="ECO:0000313" key="10">
    <source>
        <dbReference type="EMBL" id="CAH1404402.1"/>
    </source>
</evidence>
<dbReference type="PRINTS" id="PR00405">
    <property type="entry name" value="REVINTRACTNG"/>
</dbReference>
<dbReference type="InterPro" id="IPR004148">
    <property type="entry name" value="BAR_dom"/>
</dbReference>
<dbReference type="SMART" id="SM00233">
    <property type="entry name" value="PH"/>
    <property type="match status" value="1"/>
</dbReference>
<dbReference type="CDD" id="cd13250">
    <property type="entry name" value="PH_ACAP"/>
    <property type="match status" value="1"/>
</dbReference>
<keyword evidence="2" id="KW-0677">Repeat</keyword>
<accession>A0A9P0HMK7</accession>
<dbReference type="SUPFAM" id="SSF57863">
    <property type="entry name" value="ArfGap/RecO-like zinc finger"/>
    <property type="match status" value="1"/>
</dbReference>
<name>A0A9P0HMK7_NEZVI</name>
<dbReference type="InterPro" id="IPR001849">
    <property type="entry name" value="PH_domain"/>
</dbReference>
<dbReference type="CDD" id="cd07603">
    <property type="entry name" value="BAR_ACAPs"/>
    <property type="match status" value="1"/>
</dbReference>
<evidence type="ECO:0000259" key="9">
    <source>
        <dbReference type="PROSITE" id="PS50115"/>
    </source>
</evidence>
<dbReference type="PANTHER" id="PTHR23180">
    <property type="entry name" value="CENTAURIN/ARF"/>
    <property type="match status" value="1"/>
</dbReference>
<evidence type="ECO:0000259" key="8">
    <source>
        <dbReference type="PROSITE" id="PS50003"/>
    </source>
</evidence>
<dbReference type="InterPro" id="IPR037278">
    <property type="entry name" value="ARFGAP/RecO"/>
</dbReference>
<dbReference type="SUPFAM" id="SSF48403">
    <property type="entry name" value="Ankyrin repeat"/>
    <property type="match status" value="1"/>
</dbReference>
<dbReference type="SMART" id="SM00248">
    <property type="entry name" value="ANK"/>
    <property type="match status" value="3"/>
</dbReference>
<keyword evidence="4" id="KW-0862">Zinc</keyword>
<dbReference type="GO" id="GO:0008270">
    <property type="term" value="F:zinc ion binding"/>
    <property type="evidence" value="ECO:0007669"/>
    <property type="project" value="UniProtKB-KW"/>
</dbReference>
<dbReference type="PROSITE" id="PS50003">
    <property type="entry name" value="PH_DOMAIN"/>
    <property type="match status" value="1"/>
</dbReference>
<dbReference type="InterPro" id="IPR002110">
    <property type="entry name" value="Ankyrin_rpt"/>
</dbReference>
<evidence type="ECO:0000256" key="2">
    <source>
        <dbReference type="ARBA" id="ARBA00022737"/>
    </source>
</evidence>
<dbReference type="InterPro" id="IPR038508">
    <property type="entry name" value="ArfGAP_dom_sf"/>
</dbReference>
<dbReference type="Pfam" id="PF12796">
    <property type="entry name" value="Ank_2"/>
    <property type="match status" value="1"/>
</dbReference>
<dbReference type="Gene3D" id="1.25.40.20">
    <property type="entry name" value="Ankyrin repeat-containing domain"/>
    <property type="match status" value="1"/>
</dbReference>
<dbReference type="InterPro" id="IPR001164">
    <property type="entry name" value="ArfGAP_dom"/>
</dbReference>
<dbReference type="PROSITE" id="PS50115">
    <property type="entry name" value="ARFGAP"/>
    <property type="match status" value="1"/>
</dbReference>
<keyword evidence="5 6" id="KW-0040">ANK repeat</keyword>
<dbReference type="Proteomes" id="UP001152798">
    <property type="component" value="Chromosome 6"/>
</dbReference>
<dbReference type="Gene3D" id="2.30.29.30">
    <property type="entry name" value="Pleckstrin-homology domain (PH domain)/Phosphotyrosine-binding domain (PTB)"/>
    <property type="match status" value="1"/>
</dbReference>
<keyword evidence="3 7" id="KW-0863">Zinc-finger</keyword>
<dbReference type="SMART" id="SM00105">
    <property type="entry name" value="ArfGap"/>
    <property type="match status" value="1"/>
</dbReference>
<dbReference type="SUPFAM" id="SSF50729">
    <property type="entry name" value="PH domain-like"/>
    <property type="match status" value="1"/>
</dbReference>
<protein>
    <recommendedName>
        <fullName evidence="12">Arf-GAP with coiled-coil, ANK repeat and PH domain-containing protein 2</fullName>
    </recommendedName>
</protein>
<dbReference type="InterPro" id="IPR011993">
    <property type="entry name" value="PH-like_dom_sf"/>
</dbReference>
<feature type="repeat" description="ANK" evidence="6">
    <location>
        <begin position="637"/>
        <end position="669"/>
    </location>
</feature>
<evidence type="ECO:0000256" key="1">
    <source>
        <dbReference type="ARBA" id="ARBA00022723"/>
    </source>
</evidence>
<dbReference type="PANTHER" id="PTHR23180:SF399">
    <property type="entry name" value="BLOWN FUSE, ISOFORM A-RELATED"/>
    <property type="match status" value="1"/>
</dbReference>
<reference evidence="10" key="1">
    <citation type="submission" date="2022-01" db="EMBL/GenBank/DDBJ databases">
        <authorList>
            <person name="King R."/>
        </authorList>
    </citation>
    <scope>NUCLEOTIDE SEQUENCE</scope>
</reference>
<dbReference type="OrthoDB" id="10070851at2759"/>
<dbReference type="Pfam" id="PF16746">
    <property type="entry name" value="BAR_3"/>
    <property type="match status" value="1"/>
</dbReference>
<dbReference type="Gene3D" id="1.20.1270.60">
    <property type="entry name" value="Arfaptin homology (AH) domain/BAR domain"/>
    <property type="match status" value="1"/>
</dbReference>
<dbReference type="GO" id="GO:0005096">
    <property type="term" value="F:GTPase activator activity"/>
    <property type="evidence" value="ECO:0007669"/>
    <property type="project" value="InterPro"/>
</dbReference>
<dbReference type="InterPro" id="IPR045258">
    <property type="entry name" value="ACAP1/2/3-like"/>
</dbReference>
<evidence type="ECO:0000256" key="5">
    <source>
        <dbReference type="ARBA" id="ARBA00023043"/>
    </source>
</evidence>
<dbReference type="Pfam" id="PF01412">
    <property type="entry name" value="ArfGap"/>
    <property type="match status" value="1"/>
</dbReference>
<evidence type="ECO:0000313" key="11">
    <source>
        <dbReference type="Proteomes" id="UP001152798"/>
    </source>
</evidence>
<keyword evidence="1" id="KW-0479">Metal-binding</keyword>
<dbReference type="EMBL" id="OV725082">
    <property type="protein sequence ID" value="CAH1404402.1"/>
    <property type="molecule type" value="Genomic_DNA"/>
</dbReference>
<gene>
    <name evidence="10" type="ORF">NEZAVI_LOCUS12819</name>
</gene>
<keyword evidence="11" id="KW-1185">Reference proteome</keyword>
<dbReference type="InterPro" id="IPR027267">
    <property type="entry name" value="AH/BAR_dom_sf"/>
</dbReference>
<dbReference type="Pfam" id="PF00169">
    <property type="entry name" value="PH"/>
    <property type="match status" value="1"/>
</dbReference>
<dbReference type="AlphaFoldDB" id="A0A9P0HMK7"/>
<sequence>MVASALFQECLQDSPKFRSQLAQEESQIEILEHKLEKVLKACGTMLDSGKTFTTHQTIFTNSLWELSSSFRDVPETASHLNKIIQGLQEMNKFQSILLDQASRTVLKNMTNFIKEDIKGVWESRQHFDKISGDLDIALSRHSQVPKTKPVEIEQTNGILQATVTCFRHTVLDHVYTVSMLQARKKQEVLGTLLSYMQACNTYFHQGYDLCEGMQSFLRSLDDEIVQMRTDTSKLEKTLGERHSLVTLSDKASNDTIVQGYLFKRTSNAFKTWHRRWFCIKNNQLVYRKRTGEEHYTVMEEDLKLCSVRPSADSERRFCFEVISPSRSHMLQADSEEMYNQWIVALQQGIGNALQLVIHNSDSDKKLSSVDKSNNNKRSKIWEQLTKIPGNEFCCDCKHAEPRWASINLGITLCIDCSGVHRSLGVHYSKVRSLTLDAWEPEILKVMAELGNTVVNSIYEANLPEDIETPGATSPGSVREAYIKRKWVIKEFVTGLSLSPLRCKRKWSVRKLRRRARSGEGRSPPPGLALVGEDFNSAPLFACIELSSGEESTEGEDSSTVSEEDISKLSPSLLLYKASAAHNIPVMLQALALGADKLWVNPEQDGMTHLHQAINSGSVMACEYLLLNGVPINAQDSNGRTPLHLAVELGHTAQVCLLLKHRANQHIKDVEGVEALDIAIRTAHADIVTLLRLGRLNEEMKESESGTGDDTFNDVVRDFSQLAFNSPVRNDENNGGG</sequence>
<evidence type="ECO:0000256" key="3">
    <source>
        <dbReference type="ARBA" id="ARBA00022771"/>
    </source>
</evidence>
<feature type="repeat" description="ANK" evidence="6">
    <location>
        <begin position="604"/>
        <end position="636"/>
    </location>
</feature>